<evidence type="ECO:0000256" key="1">
    <source>
        <dbReference type="ARBA" id="ARBA00004496"/>
    </source>
</evidence>
<dbReference type="GO" id="GO:0006606">
    <property type="term" value="P:protein import into nucleus"/>
    <property type="evidence" value="ECO:0007669"/>
    <property type="project" value="InterPro"/>
</dbReference>
<evidence type="ECO:0000313" key="7">
    <source>
        <dbReference type="Proteomes" id="UP000822476"/>
    </source>
</evidence>
<evidence type="ECO:0000256" key="4">
    <source>
        <dbReference type="ARBA" id="ARBA00022737"/>
    </source>
</evidence>
<dbReference type="Pfam" id="PF13513">
    <property type="entry name" value="HEAT_EZ"/>
    <property type="match status" value="1"/>
</dbReference>
<dbReference type="SUPFAM" id="SSF48371">
    <property type="entry name" value="ARM repeat"/>
    <property type="match status" value="1"/>
</dbReference>
<dbReference type="AlphaFoldDB" id="A0A8S9YIU5"/>
<evidence type="ECO:0000313" key="6">
    <source>
        <dbReference type="EMBL" id="KAF7253028.1"/>
    </source>
</evidence>
<keyword evidence="2" id="KW-0813">Transport</keyword>
<name>A0A8S9YIU5_9TREM</name>
<dbReference type="InterPro" id="IPR040122">
    <property type="entry name" value="Importin_beta"/>
</dbReference>
<organism evidence="6 7">
    <name type="scientific">Paragonimus skrjabini miyazakii</name>
    <dbReference type="NCBI Taxonomy" id="59628"/>
    <lineage>
        <taxon>Eukaryota</taxon>
        <taxon>Metazoa</taxon>
        <taxon>Spiralia</taxon>
        <taxon>Lophotrochozoa</taxon>
        <taxon>Platyhelminthes</taxon>
        <taxon>Trematoda</taxon>
        <taxon>Digenea</taxon>
        <taxon>Plagiorchiida</taxon>
        <taxon>Troglotremata</taxon>
        <taxon>Troglotrematidae</taxon>
        <taxon>Paragonimus</taxon>
    </lineage>
</organism>
<dbReference type="GO" id="GO:0005737">
    <property type="term" value="C:cytoplasm"/>
    <property type="evidence" value="ECO:0007669"/>
    <property type="project" value="UniProtKB-SubCell"/>
</dbReference>
<dbReference type="InterPro" id="IPR011989">
    <property type="entry name" value="ARM-like"/>
</dbReference>
<keyword evidence="5" id="KW-0653">Protein transport</keyword>
<dbReference type="Proteomes" id="UP000822476">
    <property type="component" value="Unassembled WGS sequence"/>
</dbReference>
<gene>
    <name evidence="6" type="ORF">EG68_08017</name>
</gene>
<evidence type="ECO:0000256" key="3">
    <source>
        <dbReference type="ARBA" id="ARBA00022490"/>
    </source>
</evidence>
<keyword evidence="4" id="KW-0677">Repeat</keyword>
<keyword evidence="7" id="KW-1185">Reference proteome</keyword>
<dbReference type="PANTHER" id="PTHR10527">
    <property type="entry name" value="IMPORTIN BETA"/>
    <property type="match status" value="1"/>
</dbReference>
<keyword evidence="3" id="KW-0963">Cytoplasm</keyword>
<reference evidence="6" key="1">
    <citation type="submission" date="2019-07" db="EMBL/GenBank/DDBJ databases">
        <title>Annotation for the trematode Paragonimus miyazaki's.</title>
        <authorList>
            <person name="Choi Y.-J."/>
        </authorList>
    </citation>
    <scope>NUCLEOTIDE SEQUENCE</scope>
    <source>
        <strain evidence="6">Japan</strain>
    </source>
</reference>
<proteinExistence type="predicted"/>
<comment type="caution">
    <text evidence="6">The sequence shown here is derived from an EMBL/GenBank/DDBJ whole genome shotgun (WGS) entry which is preliminary data.</text>
</comment>
<dbReference type="OrthoDB" id="414039at2759"/>
<accession>A0A8S9YIU5</accession>
<dbReference type="EMBL" id="JTDE01004758">
    <property type="protein sequence ID" value="KAF7253028.1"/>
    <property type="molecule type" value="Genomic_DNA"/>
</dbReference>
<sequence length="707" mass="78831">MSGEVSDLLPALDLLCAPKKLEREKGEELLRGTTLDKNELTFLCRWIADKLDGLSNWEDVHGGLIAATILLQNLSKNQVEELSLVPELEERVLECHENVEFRVRIAAGLVMGSLCHVYGLPMFKRFIPHVIKGVTDNLERNLDSQTTETESSLRELDLAKERDVNVSRSSLSIFHDTAGWKHLETWMKCMQQMVTNLDPHDFVQIERTEILDLIFKAVQHTNRFVRETSYDVLATLILGHGCYKDPSATEANYTKVARQLVQGLSDNWSQATLNPVIYSPYLWVEFSQVRMAASRALRTFFEVDPPPGHTPEDVYPILLPPMCLNRYYVAEGVRIYSQDTWCRVTKGEGKRLIGTYLAPALDYYIQQTDADNHAVREAACASIAEAASKIDASLLQPHVTRLLDTLVVCFGDQSWPVRDAACSALGTLLSTFPTEAKAAGHHNLLAEYFLRNLSDSIPSVRDVAAYSIARVLAAASDAELTQATFGRFQPFYYNHIRDQLAKLKDQPAESHGVESQRVRGKGPGVSHVVVRSGEAAHDARHTDQTMYSCGSLAPKLRKGGGCHDGLNQRASEPWEQADGAVRLIGQLAECTPQLFTDQMVEQLLSAAALTHYTHYPYFLETACHVVSQLATALDKPRFKRHVDNLLVVLATAIESDLPLAVVAAEETLNVFVNRLGPNVLRGRVENHMDSRVVRNLLQHLPPATQHA</sequence>
<protein>
    <recommendedName>
        <fullName evidence="8">TOG domain-containing protein</fullName>
    </recommendedName>
</protein>
<dbReference type="InterPro" id="IPR016024">
    <property type="entry name" value="ARM-type_fold"/>
</dbReference>
<dbReference type="Gene3D" id="1.25.10.10">
    <property type="entry name" value="Leucine-rich Repeat Variant"/>
    <property type="match status" value="2"/>
</dbReference>
<evidence type="ECO:0000256" key="5">
    <source>
        <dbReference type="ARBA" id="ARBA00022927"/>
    </source>
</evidence>
<evidence type="ECO:0008006" key="8">
    <source>
        <dbReference type="Google" id="ProtNLM"/>
    </source>
</evidence>
<evidence type="ECO:0000256" key="2">
    <source>
        <dbReference type="ARBA" id="ARBA00022448"/>
    </source>
</evidence>
<comment type="subcellular location">
    <subcellularLocation>
        <location evidence="1">Cytoplasm</location>
    </subcellularLocation>
</comment>